<reference evidence="11" key="1">
    <citation type="submission" date="2014-05" db="EMBL/GenBank/DDBJ databases">
        <title>The transcriptome of the halophilic microalga Tetraselmis sp. GSL018 isolated from the Great Salt Lake, Utah.</title>
        <authorList>
            <person name="Jinkerson R.E."/>
            <person name="D'Adamo S."/>
            <person name="Posewitz M.C."/>
        </authorList>
    </citation>
    <scope>NUCLEOTIDE SEQUENCE</scope>
    <source>
        <strain evidence="11">GSL018</strain>
    </source>
</reference>
<keyword evidence="4 7" id="KW-0833">Ubl conjugation pathway</keyword>
<dbReference type="Gene3D" id="3.10.20.90">
    <property type="entry name" value="Phosphatidylinositol 3-kinase Catalytic Subunit, Chain A, domain 1"/>
    <property type="match status" value="1"/>
</dbReference>
<dbReference type="InterPro" id="IPR028889">
    <property type="entry name" value="USP"/>
</dbReference>
<sequence>ESGLTKVWWEQTTYLKAENGLPAVMVKISVKWQKETFNDIEVDESKPPIIFKTQLFSLTGVAPERQKIMVKGGVLKDEDDWQKIKLKEGQKLMMMGTADAVPEAPKEAPVFLEDLPEAEQENFGMNVTGAGLQNLGNTCYMNSTVQCLYSVPELKNAILSYSSSAPTLPSSTSVGSHKFLLAAKNLWQELDRSTAAVPPFQFFSSMCEKFPQFAQQGPGGINAQQDAEECWTQFLQVLKERLTQDGTPNTDSVISKTFGIGMHTRLTTDETDETIEEDLTSLTLKCNITVDVNHLEEGIDLGLKDDREKNSAQLGRSVLFKGSSHITRLPPFLTVQLVRFFYKVDVQQKAKILRKVTFPMVLDLYDRCSDGLKKELEGPREAFKAAEEARVAKSKQFPKGEQSGAAEKGEGGATDQDTEMAEAEPTEHKGKQTGRYTLQAVLTHKGRSADSGHYVSWVKQPDGRWIEFDDDKLIERKEEEIQKLSGGGDWHMAYMLLYKAETA</sequence>
<protein>
    <recommendedName>
        <fullName evidence="7">Ubiquitin carboxyl-terminal hydrolase</fullName>
        <ecNumber evidence="7">3.4.19.12</ecNumber>
    </recommendedName>
</protein>
<keyword evidence="6 7" id="KW-0788">Thiol protease</keyword>
<evidence type="ECO:0000259" key="9">
    <source>
        <dbReference type="PROSITE" id="PS50053"/>
    </source>
</evidence>
<dbReference type="InterPro" id="IPR001394">
    <property type="entry name" value="Peptidase_C19_UCH"/>
</dbReference>
<dbReference type="InterPro" id="IPR029071">
    <property type="entry name" value="Ubiquitin-like_domsf"/>
</dbReference>
<dbReference type="SMART" id="SM00213">
    <property type="entry name" value="UBQ"/>
    <property type="match status" value="1"/>
</dbReference>
<dbReference type="GO" id="GO:0061136">
    <property type="term" value="P:regulation of proteasomal protein catabolic process"/>
    <property type="evidence" value="ECO:0007669"/>
    <property type="project" value="TreeGrafter"/>
</dbReference>
<gene>
    <name evidence="11" type="primary">USP14</name>
    <name evidence="11" type="ORF">TSPGSL018_3399</name>
</gene>
<dbReference type="PROSITE" id="PS00972">
    <property type="entry name" value="USP_1"/>
    <property type="match status" value="1"/>
</dbReference>
<evidence type="ECO:0000256" key="4">
    <source>
        <dbReference type="ARBA" id="ARBA00022786"/>
    </source>
</evidence>
<evidence type="ECO:0000256" key="5">
    <source>
        <dbReference type="ARBA" id="ARBA00022801"/>
    </source>
</evidence>
<dbReference type="InterPro" id="IPR018200">
    <property type="entry name" value="USP_CS"/>
</dbReference>
<dbReference type="Pfam" id="PF00443">
    <property type="entry name" value="UCH"/>
    <property type="match status" value="1"/>
</dbReference>
<dbReference type="GO" id="GO:0016579">
    <property type="term" value="P:protein deubiquitination"/>
    <property type="evidence" value="ECO:0007669"/>
    <property type="project" value="InterPro"/>
</dbReference>
<dbReference type="InterPro" id="IPR038765">
    <property type="entry name" value="Papain-like_cys_pep_sf"/>
</dbReference>
<evidence type="ECO:0000256" key="6">
    <source>
        <dbReference type="ARBA" id="ARBA00022807"/>
    </source>
</evidence>
<feature type="domain" description="Ubiquitin-like" evidence="9">
    <location>
        <begin position="26"/>
        <end position="95"/>
    </location>
</feature>
<dbReference type="Gene3D" id="3.90.70.10">
    <property type="entry name" value="Cysteine proteinases"/>
    <property type="match status" value="1"/>
</dbReference>
<evidence type="ECO:0000256" key="8">
    <source>
        <dbReference type="SAM" id="MobiDB-lite"/>
    </source>
</evidence>
<dbReference type="InterPro" id="IPR000626">
    <property type="entry name" value="Ubiquitin-like_dom"/>
</dbReference>
<dbReference type="GO" id="GO:0070628">
    <property type="term" value="F:proteasome binding"/>
    <property type="evidence" value="ECO:0007669"/>
    <property type="project" value="TreeGrafter"/>
</dbReference>
<feature type="non-terminal residue" evidence="11">
    <location>
        <position position="1"/>
    </location>
</feature>
<comment type="similarity">
    <text evidence="2 7">Belongs to the peptidase C19 family.</text>
</comment>
<comment type="catalytic activity">
    <reaction evidence="1 7">
        <text>Thiol-dependent hydrolysis of ester, thioester, amide, peptide and isopeptide bonds formed by the C-terminal Gly of ubiquitin (a 76-residue protein attached to proteins as an intracellular targeting signal).</text>
        <dbReference type="EC" id="3.4.19.12"/>
    </reaction>
</comment>
<dbReference type="GO" id="GO:0004843">
    <property type="term" value="F:cysteine-type deubiquitinase activity"/>
    <property type="evidence" value="ECO:0007669"/>
    <property type="project" value="UniProtKB-UniRule"/>
</dbReference>
<dbReference type="PROSITE" id="PS50053">
    <property type="entry name" value="UBIQUITIN_2"/>
    <property type="match status" value="1"/>
</dbReference>
<dbReference type="SUPFAM" id="SSF54236">
    <property type="entry name" value="Ubiquitin-like"/>
    <property type="match status" value="1"/>
</dbReference>
<keyword evidence="5 7" id="KW-0378">Hydrolase</keyword>
<evidence type="ECO:0000256" key="3">
    <source>
        <dbReference type="ARBA" id="ARBA00022670"/>
    </source>
</evidence>
<dbReference type="EMBL" id="GBEZ01001563">
    <property type="protein sequence ID" value="JAC83422.1"/>
    <property type="molecule type" value="Transcribed_RNA"/>
</dbReference>
<evidence type="ECO:0000256" key="7">
    <source>
        <dbReference type="RuleBase" id="RU366025"/>
    </source>
</evidence>
<dbReference type="PROSITE" id="PS50235">
    <property type="entry name" value="USP_3"/>
    <property type="match status" value="1"/>
</dbReference>
<dbReference type="PROSITE" id="PS00973">
    <property type="entry name" value="USP_2"/>
    <property type="match status" value="1"/>
</dbReference>
<keyword evidence="3 7" id="KW-0645">Protease</keyword>
<dbReference type="EC" id="3.4.19.12" evidence="7"/>
<organism evidence="11">
    <name type="scientific">Tetraselmis sp. GSL018</name>
    <dbReference type="NCBI Taxonomy" id="582737"/>
    <lineage>
        <taxon>Eukaryota</taxon>
        <taxon>Viridiplantae</taxon>
        <taxon>Chlorophyta</taxon>
        <taxon>core chlorophytes</taxon>
        <taxon>Chlorodendrophyceae</taxon>
        <taxon>Chlorodendrales</taxon>
        <taxon>Chlorodendraceae</taxon>
        <taxon>Tetraselmis</taxon>
    </lineage>
</organism>
<dbReference type="FunFam" id="3.10.20.90:FF:000119">
    <property type="entry name" value="Ubiquitin carboxyl-terminal hydrolase 14"/>
    <property type="match status" value="1"/>
</dbReference>
<dbReference type="PANTHER" id="PTHR43982:SF1">
    <property type="entry name" value="UBIQUITIN CARBOXYL-TERMINAL HYDROLASE 14"/>
    <property type="match status" value="1"/>
</dbReference>
<dbReference type="AlphaFoldDB" id="A0A061SE28"/>
<proteinExistence type="inferred from homology"/>
<feature type="region of interest" description="Disordered" evidence="8">
    <location>
        <begin position="387"/>
        <end position="435"/>
    </location>
</feature>
<accession>A0A061SE28</accession>
<evidence type="ECO:0000259" key="10">
    <source>
        <dbReference type="PROSITE" id="PS50235"/>
    </source>
</evidence>
<dbReference type="PROSITE" id="PS00299">
    <property type="entry name" value="UBIQUITIN_1"/>
    <property type="match status" value="1"/>
</dbReference>
<dbReference type="GO" id="GO:0043161">
    <property type="term" value="P:proteasome-mediated ubiquitin-dependent protein catabolic process"/>
    <property type="evidence" value="ECO:0007669"/>
    <property type="project" value="InterPro"/>
</dbReference>
<feature type="domain" description="USP" evidence="10">
    <location>
        <begin position="130"/>
        <end position="501"/>
    </location>
</feature>
<dbReference type="PANTHER" id="PTHR43982">
    <property type="entry name" value="UBIQUITIN CARBOXYL-TERMINAL HYDROLASE"/>
    <property type="match status" value="1"/>
</dbReference>
<evidence type="ECO:0000313" key="11">
    <source>
        <dbReference type="EMBL" id="JAC83422.1"/>
    </source>
</evidence>
<evidence type="ECO:0000256" key="2">
    <source>
        <dbReference type="ARBA" id="ARBA00009085"/>
    </source>
</evidence>
<dbReference type="InterPro" id="IPR019954">
    <property type="entry name" value="Ubiquitin_CS"/>
</dbReference>
<dbReference type="InterPro" id="IPR044635">
    <property type="entry name" value="UBP14-like"/>
</dbReference>
<dbReference type="CDD" id="cd02657">
    <property type="entry name" value="Peptidase_C19A"/>
    <property type="match status" value="1"/>
</dbReference>
<dbReference type="Pfam" id="PF00240">
    <property type="entry name" value="ubiquitin"/>
    <property type="match status" value="1"/>
</dbReference>
<name>A0A061SE28_9CHLO</name>
<comment type="function">
    <text evidence="7">Recognizes and hydrolyzes the peptide bond at the C-terminal Gly of ubiquitin. Involved in the processing of poly-ubiquitin precursors as well as that of ubiquitinated proteins.</text>
</comment>
<dbReference type="SUPFAM" id="SSF54001">
    <property type="entry name" value="Cysteine proteinases"/>
    <property type="match status" value="1"/>
</dbReference>
<dbReference type="CDD" id="cd16104">
    <property type="entry name" value="Ubl_USP14_like"/>
    <property type="match status" value="1"/>
</dbReference>
<evidence type="ECO:0000256" key="1">
    <source>
        <dbReference type="ARBA" id="ARBA00000707"/>
    </source>
</evidence>